<dbReference type="EMBL" id="OBMI01000001">
    <property type="protein sequence ID" value="SOB79508.1"/>
    <property type="molecule type" value="Genomic_DNA"/>
</dbReference>
<evidence type="ECO:0000313" key="1">
    <source>
        <dbReference type="EMBL" id="SOB79508.1"/>
    </source>
</evidence>
<dbReference type="Proteomes" id="UP000219494">
    <property type="component" value="Unassembled WGS sequence"/>
</dbReference>
<dbReference type="RefSeq" id="WP_097062478.1">
    <property type="nucleotide sequence ID" value="NZ_OBMI01000001.1"/>
</dbReference>
<dbReference type="AlphaFoldDB" id="A0A285QDA4"/>
<evidence type="ECO:0000313" key="2">
    <source>
        <dbReference type="Proteomes" id="UP000219494"/>
    </source>
</evidence>
<keyword evidence="2" id="KW-1185">Reference proteome</keyword>
<accession>A0A285QDA4</accession>
<protein>
    <submittedName>
        <fullName evidence="1">Uncharacterized protein</fullName>
    </submittedName>
</protein>
<sequence length="90" mass="10205">MDFDELLVRFFGTDDIATLPPEQLAAGIDRLRLQFGLEKDSGRRFALWCLAYMLGVAPDLDTAFADEEDREAARDFMDAVDNEIEDAEDE</sequence>
<organism evidence="1 2">
    <name type="scientific">Sphingomonas guangdongensis</name>
    <dbReference type="NCBI Taxonomy" id="1141890"/>
    <lineage>
        <taxon>Bacteria</taxon>
        <taxon>Pseudomonadati</taxon>
        <taxon>Pseudomonadota</taxon>
        <taxon>Alphaproteobacteria</taxon>
        <taxon>Sphingomonadales</taxon>
        <taxon>Sphingomonadaceae</taxon>
        <taxon>Sphingomonas</taxon>
    </lineage>
</organism>
<proteinExistence type="predicted"/>
<gene>
    <name evidence="1" type="ORF">SAMN06297144_0590</name>
</gene>
<reference evidence="1 2" key="1">
    <citation type="submission" date="2017-07" db="EMBL/GenBank/DDBJ databases">
        <authorList>
            <person name="Sun Z.S."/>
            <person name="Albrecht U."/>
            <person name="Echele G."/>
            <person name="Lee C.C."/>
        </authorList>
    </citation>
    <scope>NUCLEOTIDE SEQUENCE [LARGE SCALE GENOMIC DNA]</scope>
    <source>
        <strain evidence="1 2">CGMCC 1.12672</strain>
    </source>
</reference>
<dbReference type="OrthoDB" id="7433176at2"/>
<name>A0A285QDA4_9SPHN</name>